<sequence>MDTTTAPPDAKPGHENTNALPTVQAPPAKWRWLTAPFDKPAVRTGSIVLLAVLAVLFPVITGDQANIDAAGNAAAYAALALGLNIVVGFCGLLDLGYAAFFAIGAYAYGILTSWQITPDWSGFWVPFAALGLVQKVVQNDHALVHFTVSFWLMLPISGVISAFFGILFGAPTLRLRGDYLAIVTLGFGEIVPIVARNWTGLTNGAAGLNGIASPTLFSYKFGIDATPYYYVGIGVVAFLIFASTRLRESRIGRAWMAIRDDEIAAGAMGINLTRFKLLAFGLGAAFAGMAGTFYVAKLQTATPDMFGFPVSIMILVMVVLGGLGSVWGVVLGAVALQLLQSWFLGDLTQWVNAFGDSIHNNYLSSIDLTQASELIFGIILVIMMLYRREGLIPANRRQRALSFEQQHATVQTHVRAEDVTLSQIGGEGYIHEPGAVPMLEINDLTVRFGGLVALNKVNITVPAGSVVAVIGPNGSGKSTLFNTITGLVRAGEGSILFQGNEILGLRSDQILKTGIARTFQNIRLFTTLTVAENIMVGLHARLKAGPFSAVFRSPKKLTEEAAGRDWVIEIAKIFGNRLMPRLGQTVVGLSYANRRRVEISRALASKPKLLLLDEPTAGMNTSESLELAEQIKGLHALGLTVLIIEHKLDVVTRIADKVIVLDHGEKLTEGPADEVRKNEQVLEAYLGRGAAAHA</sequence>
<feature type="transmembrane region" description="Helical" evidence="10">
    <location>
        <begin position="177"/>
        <end position="195"/>
    </location>
</feature>
<feature type="domain" description="ABC transporter" evidence="11">
    <location>
        <begin position="439"/>
        <end position="688"/>
    </location>
</feature>
<feature type="transmembrane region" description="Helical" evidence="10">
    <location>
        <begin position="308"/>
        <end position="336"/>
    </location>
</feature>
<dbReference type="InterPro" id="IPR032823">
    <property type="entry name" value="BCA_ABC_TP_C"/>
</dbReference>
<reference evidence="12" key="2">
    <citation type="submission" date="2021-01" db="EMBL/GenBank/DDBJ databases">
        <authorList>
            <person name="Mieszkin S."/>
            <person name="Pouder E."/>
            <person name="Alain K."/>
        </authorList>
    </citation>
    <scope>NUCLEOTIDE SEQUENCE</scope>
    <source>
        <strain evidence="12">HW T2.11</strain>
    </source>
</reference>
<dbReference type="SMART" id="SM00382">
    <property type="entry name" value="AAA"/>
    <property type="match status" value="1"/>
</dbReference>
<keyword evidence="6 12" id="KW-0067">ATP-binding</keyword>
<feature type="region of interest" description="Disordered" evidence="9">
    <location>
        <begin position="1"/>
        <end position="21"/>
    </location>
</feature>
<accession>A0A963YPW5</accession>
<dbReference type="Proteomes" id="UP000708298">
    <property type="component" value="Unassembled WGS sequence"/>
</dbReference>
<evidence type="ECO:0000256" key="10">
    <source>
        <dbReference type="SAM" id="Phobius"/>
    </source>
</evidence>
<comment type="caution">
    <text evidence="12">The sequence shown here is derived from an EMBL/GenBank/DDBJ whole genome shotgun (WGS) entry which is preliminary data.</text>
</comment>
<feature type="transmembrane region" description="Helical" evidence="10">
    <location>
        <begin position="228"/>
        <end position="246"/>
    </location>
</feature>
<dbReference type="GO" id="GO:0005524">
    <property type="term" value="F:ATP binding"/>
    <property type="evidence" value="ECO:0007669"/>
    <property type="project" value="UniProtKB-KW"/>
</dbReference>
<dbReference type="Pfam" id="PF12399">
    <property type="entry name" value="BCA_ABC_TP_C"/>
    <property type="match status" value="1"/>
</dbReference>
<comment type="subcellular location">
    <subcellularLocation>
        <location evidence="1">Cell membrane</location>
        <topology evidence="1">Multi-pass membrane protein</topology>
    </subcellularLocation>
</comment>
<evidence type="ECO:0000256" key="7">
    <source>
        <dbReference type="ARBA" id="ARBA00022989"/>
    </source>
</evidence>
<evidence type="ECO:0000313" key="13">
    <source>
        <dbReference type="Proteomes" id="UP000708298"/>
    </source>
</evidence>
<dbReference type="PANTHER" id="PTHR30482:SF20">
    <property type="entry name" value="HIGH-AFFINITY BRANCHED-CHAIN AMINO ACID TRANSPORT SYSTEM PERMEASE PROTEIN LIVM"/>
    <property type="match status" value="1"/>
</dbReference>
<dbReference type="PROSITE" id="PS50893">
    <property type="entry name" value="ABC_TRANSPORTER_2"/>
    <property type="match status" value="1"/>
</dbReference>
<dbReference type="FunFam" id="3.40.50.300:FF:000421">
    <property type="entry name" value="Branched-chain amino acid ABC transporter ATP-binding protein"/>
    <property type="match status" value="1"/>
</dbReference>
<keyword evidence="7 10" id="KW-1133">Transmembrane helix</keyword>
<feature type="transmembrane region" description="Helical" evidence="10">
    <location>
        <begin position="41"/>
        <end position="61"/>
    </location>
</feature>
<dbReference type="RefSeq" id="WP_227320627.1">
    <property type="nucleotide sequence ID" value="NZ_JAESVB010000002.1"/>
</dbReference>
<feature type="transmembrane region" description="Helical" evidence="10">
    <location>
        <begin position="368"/>
        <end position="386"/>
    </location>
</feature>
<keyword evidence="4 10" id="KW-0812">Transmembrane</keyword>
<feature type="transmembrane region" description="Helical" evidence="10">
    <location>
        <begin position="73"/>
        <end position="93"/>
    </location>
</feature>
<dbReference type="CDD" id="cd03219">
    <property type="entry name" value="ABC_Mj1267_LivG_branched"/>
    <property type="match status" value="1"/>
</dbReference>
<dbReference type="InterPro" id="IPR043428">
    <property type="entry name" value="LivM-like"/>
</dbReference>
<evidence type="ECO:0000256" key="5">
    <source>
        <dbReference type="ARBA" id="ARBA00022741"/>
    </source>
</evidence>
<keyword evidence="3" id="KW-1003">Cell membrane</keyword>
<keyword evidence="13" id="KW-1185">Reference proteome</keyword>
<dbReference type="GO" id="GO:0005886">
    <property type="term" value="C:plasma membrane"/>
    <property type="evidence" value="ECO:0007669"/>
    <property type="project" value="UniProtKB-SubCell"/>
</dbReference>
<evidence type="ECO:0000256" key="1">
    <source>
        <dbReference type="ARBA" id="ARBA00004651"/>
    </source>
</evidence>
<organism evidence="12 13">
    <name type="scientific">Acidisoma silvae</name>
    <dbReference type="NCBI Taxonomy" id="2802396"/>
    <lineage>
        <taxon>Bacteria</taxon>
        <taxon>Pseudomonadati</taxon>
        <taxon>Pseudomonadota</taxon>
        <taxon>Alphaproteobacteria</taxon>
        <taxon>Acetobacterales</taxon>
        <taxon>Acidocellaceae</taxon>
        <taxon>Acidisoma</taxon>
    </lineage>
</organism>
<evidence type="ECO:0000313" key="12">
    <source>
        <dbReference type="EMBL" id="MCB8874978.1"/>
    </source>
</evidence>
<dbReference type="GO" id="GO:0016887">
    <property type="term" value="F:ATP hydrolysis activity"/>
    <property type="evidence" value="ECO:0007669"/>
    <property type="project" value="InterPro"/>
</dbReference>
<feature type="transmembrane region" description="Helical" evidence="10">
    <location>
        <begin position="277"/>
        <end position="296"/>
    </location>
</feature>
<dbReference type="Gene3D" id="3.40.50.300">
    <property type="entry name" value="P-loop containing nucleotide triphosphate hydrolases"/>
    <property type="match status" value="1"/>
</dbReference>
<dbReference type="InterPro" id="IPR027417">
    <property type="entry name" value="P-loop_NTPase"/>
</dbReference>
<evidence type="ECO:0000259" key="11">
    <source>
        <dbReference type="PROSITE" id="PS50893"/>
    </source>
</evidence>
<gene>
    <name evidence="12" type="ORF">ASILVAE211_07270</name>
</gene>
<dbReference type="InterPro" id="IPR003593">
    <property type="entry name" value="AAA+_ATPase"/>
</dbReference>
<dbReference type="Pfam" id="PF02653">
    <property type="entry name" value="BPD_transp_2"/>
    <property type="match status" value="1"/>
</dbReference>
<keyword evidence="8 10" id="KW-0472">Membrane</keyword>
<dbReference type="InterPro" id="IPR003439">
    <property type="entry name" value="ABC_transporter-like_ATP-bd"/>
</dbReference>
<dbReference type="Pfam" id="PF00005">
    <property type="entry name" value="ABC_tran"/>
    <property type="match status" value="1"/>
</dbReference>
<evidence type="ECO:0000256" key="9">
    <source>
        <dbReference type="SAM" id="MobiDB-lite"/>
    </source>
</evidence>
<evidence type="ECO:0000256" key="6">
    <source>
        <dbReference type="ARBA" id="ARBA00022840"/>
    </source>
</evidence>
<evidence type="ECO:0000256" key="3">
    <source>
        <dbReference type="ARBA" id="ARBA00022475"/>
    </source>
</evidence>
<dbReference type="InterPro" id="IPR001851">
    <property type="entry name" value="ABC_transp_permease"/>
</dbReference>
<evidence type="ECO:0000256" key="2">
    <source>
        <dbReference type="ARBA" id="ARBA00022448"/>
    </source>
</evidence>
<evidence type="ECO:0000256" key="8">
    <source>
        <dbReference type="ARBA" id="ARBA00023136"/>
    </source>
</evidence>
<protein>
    <submittedName>
        <fullName evidence="12">Branched-chain amino acid ABC transporter ATP-binding protein/permease</fullName>
    </submittedName>
</protein>
<dbReference type="CDD" id="cd06581">
    <property type="entry name" value="TM_PBP1_LivM_like"/>
    <property type="match status" value="1"/>
</dbReference>
<proteinExistence type="predicted"/>
<dbReference type="EMBL" id="JAESVB010000002">
    <property type="protein sequence ID" value="MCB8874978.1"/>
    <property type="molecule type" value="Genomic_DNA"/>
</dbReference>
<dbReference type="SUPFAM" id="SSF52540">
    <property type="entry name" value="P-loop containing nucleoside triphosphate hydrolases"/>
    <property type="match status" value="1"/>
</dbReference>
<evidence type="ECO:0000256" key="4">
    <source>
        <dbReference type="ARBA" id="ARBA00022692"/>
    </source>
</evidence>
<keyword evidence="5" id="KW-0547">Nucleotide-binding</keyword>
<dbReference type="AlphaFoldDB" id="A0A963YPW5"/>
<reference evidence="12" key="1">
    <citation type="journal article" date="2021" name="Microorganisms">
        <title>Acidisoma silvae sp. nov. and Acidisomacellulosilytica sp. nov., Two Acidophilic Bacteria Isolated from Decaying Wood, Hydrolyzing Cellulose and Producing Poly-3-hydroxybutyrate.</title>
        <authorList>
            <person name="Mieszkin S."/>
            <person name="Pouder E."/>
            <person name="Uroz S."/>
            <person name="Simon-Colin C."/>
            <person name="Alain K."/>
        </authorList>
    </citation>
    <scope>NUCLEOTIDE SEQUENCE</scope>
    <source>
        <strain evidence="12">HW T2.11</strain>
    </source>
</reference>
<dbReference type="PANTHER" id="PTHR30482">
    <property type="entry name" value="HIGH-AFFINITY BRANCHED-CHAIN AMINO ACID TRANSPORT SYSTEM PERMEASE"/>
    <property type="match status" value="1"/>
</dbReference>
<dbReference type="GO" id="GO:0015658">
    <property type="term" value="F:branched-chain amino acid transmembrane transporter activity"/>
    <property type="evidence" value="ECO:0007669"/>
    <property type="project" value="InterPro"/>
</dbReference>
<feature type="transmembrane region" description="Helical" evidence="10">
    <location>
        <begin position="98"/>
        <end position="116"/>
    </location>
</feature>
<name>A0A963YPW5_9PROT</name>
<keyword evidence="2" id="KW-0813">Transport</keyword>
<feature type="transmembrane region" description="Helical" evidence="10">
    <location>
        <begin position="148"/>
        <end position="170"/>
    </location>
</feature>